<dbReference type="InterPro" id="IPR005807">
    <property type="entry name" value="SecE_bac"/>
</dbReference>
<keyword evidence="9" id="KW-0793">Thylakoid</keyword>
<dbReference type="InterPro" id="IPR001901">
    <property type="entry name" value="Translocase_SecE/Sec61-g"/>
</dbReference>
<dbReference type="GO" id="GO:0043952">
    <property type="term" value="P:protein transport by the Sec complex"/>
    <property type="evidence" value="ECO:0007669"/>
    <property type="project" value="UniProtKB-UniRule"/>
</dbReference>
<feature type="compositionally biased region" description="Low complexity" evidence="10">
    <location>
        <begin position="1"/>
        <end position="34"/>
    </location>
</feature>
<keyword evidence="3 9" id="KW-1003">Cell membrane</keyword>
<dbReference type="GO" id="GO:0006605">
    <property type="term" value="P:protein targeting"/>
    <property type="evidence" value="ECO:0007669"/>
    <property type="project" value="UniProtKB-UniRule"/>
</dbReference>
<dbReference type="HOGENOM" id="CLU_113663_2_1_3"/>
<keyword evidence="4 9" id="KW-0812">Transmembrane</keyword>
<keyword evidence="12" id="KW-1185">Reference proteome</keyword>
<comment type="subcellular location">
    <subcellularLocation>
        <location evidence="9">Cell inner membrane</location>
        <topology evidence="9">Single-pass membrane protein</topology>
    </subcellularLocation>
    <subcellularLocation>
        <location evidence="9">Cellular thylakoid membrane</location>
        <topology evidence="9">Single-pass membrane protein</topology>
    </subcellularLocation>
    <subcellularLocation>
        <location evidence="1">Membrane</location>
    </subcellularLocation>
</comment>
<dbReference type="GO" id="GO:0065002">
    <property type="term" value="P:intracellular protein transmembrane transport"/>
    <property type="evidence" value="ECO:0007669"/>
    <property type="project" value="UniProtKB-UniRule"/>
</dbReference>
<dbReference type="Proteomes" id="UP000000268">
    <property type="component" value="Chromosome"/>
</dbReference>
<evidence type="ECO:0000256" key="4">
    <source>
        <dbReference type="ARBA" id="ARBA00022692"/>
    </source>
</evidence>
<evidence type="ECO:0000256" key="9">
    <source>
        <dbReference type="HAMAP-Rule" id="MF_00422"/>
    </source>
</evidence>
<dbReference type="HAMAP" id="MF_00422">
    <property type="entry name" value="SecE"/>
    <property type="match status" value="1"/>
</dbReference>
<keyword evidence="6 9" id="KW-1133">Transmembrane helix</keyword>
<gene>
    <name evidence="9" type="primary">secE</name>
    <name evidence="11" type="ordered locus">AM1_2863</name>
</gene>
<comment type="similarity">
    <text evidence="9">Belongs to the SecE/SEC61-gamma family.</text>
</comment>
<evidence type="ECO:0000256" key="7">
    <source>
        <dbReference type="ARBA" id="ARBA00023010"/>
    </source>
</evidence>
<comment type="subunit">
    <text evidence="9">Component of the Sec protein translocase complex. Heterotrimer consisting of SecY, SecE and SecG subunits. The heterotrimers can form oligomers, although 1 heterotrimer is thought to be able to translocate proteins. Interacts with the ribosome. Interacts with SecDF, and other proteins may be involved. Interacts with SecA.</text>
</comment>
<evidence type="ECO:0000256" key="8">
    <source>
        <dbReference type="ARBA" id="ARBA00023136"/>
    </source>
</evidence>
<evidence type="ECO:0000256" key="2">
    <source>
        <dbReference type="ARBA" id="ARBA00022448"/>
    </source>
</evidence>
<dbReference type="PANTHER" id="PTHR33910:SF1">
    <property type="entry name" value="PROTEIN TRANSLOCASE SUBUNIT SECE"/>
    <property type="match status" value="1"/>
</dbReference>
<dbReference type="PANTHER" id="PTHR33910">
    <property type="entry name" value="PROTEIN TRANSLOCASE SUBUNIT SECE"/>
    <property type="match status" value="1"/>
</dbReference>
<evidence type="ECO:0000256" key="1">
    <source>
        <dbReference type="ARBA" id="ARBA00004370"/>
    </source>
</evidence>
<dbReference type="STRING" id="329726.AM1_2863"/>
<dbReference type="GO" id="GO:0009306">
    <property type="term" value="P:protein secretion"/>
    <property type="evidence" value="ECO:0007669"/>
    <property type="project" value="UniProtKB-UniRule"/>
</dbReference>
<name>B0CAC7_ACAM1</name>
<dbReference type="Gene3D" id="1.20.5.1030">
    <property type="entry name" value="Preprotein translocase secy subunit"/>
    <property type="match status" value="1"/>
</dbReference>
<evidence type="ECO:0000313" key="11">
    <source>
        <dbReference type="EMBL" id="ABW27862.1"/>
    </source>
</evidence>
<feature type="transmembrane region" description="Helical" evidence="9">
    <location>
        <begin position="56"/>
        <end position="77"/>
    </location>
</feature>
<keyword evidence="9" id="KW-0997">Cell inner membrane</keyword>
<evidence type="ECO:0000256" key="3">
    <source>
        <dbReference type="ARBA" id="ARBA00022475"/>
    </source>
</evidence>
<comment type="function">
    <text evidence="9">Essential subunit of the Sec protein translocation channel SecYEG. Clamps together the 2 halves of SecY. May contact the channel plug during translocation.</text>
</comment>
<protein>
    <recommendedName>
        <fullName evidence="9">Protein translocase subunit SecE</fullName>
    </recommendedName>
</protein>
<keyword evidence="8 9" id="KW-0472">Membrane</keyword>
<evidence type="ECO:0000256" key="10">
    <source>
        <dbReference type="SAM" id="MobiDB-lite"/>
    </source>
</evidence>
<dbReference type="GO" id="GO:0031676">
    <property type="term" value="C:plasma membrane-derived thylakoid membrane"/>
    <property type="evidence" value="ECO:0007669"/>
    <property type="project" value="UniProtKB-SubCell"/>
</dbReference>
<keyword evidence="2 9" id="KW-0813">Transport</keyword>
<keyword evidence="7 9" id="KW-0811">Translocation</keyword>
<dbReference type="EMBL" id="CP000828">
    <property type="protein sequence ID" value="ABW27862.1"/>
    <property type="molecule type" value="Genomic_DNA"/>
</dbReference>
<dbReference type="KEGG" id="amr:AM1_2863"/>
<evidence type="ECO:0000313" key="12">
    <source>
        <dbReference type="Proteomes" id="UP000000268"/>
    </source>
</evidence>
<dbReference type="AlphaFoldDB" id="B0CAC7"/>
<keyword evidence="5 9" id="KW-0653">Protein transport</keyword>
<reference evidence="11 12" key="1">
    <citation type="journal article" date="2008" name="Proc. Natl. Acad. Sci. U.S.A.">
        <title>Niche adaptation and genome expansion in the chlorophyll d-producing cyanobacterium Acaryochloris marina.</title>
        <authorList>
            <person name="Swingley W.D."/>
            <person name="Chen M."/>
            <person name="Cheung P.C."/>
            <person name="Conrad A.L."/>
            <person name="Dejesa L.C."/>
            <person name="Hao J."/>
            <person name="Honchak B.M."/>
            <person name="Karbach L.E."/>
            <person name="Kurdoglu A."/>
            <person name="Lahiri S."/>
            <person name="Mastrian S.D."/>
            <person name="Miyashita H."/>
            <person name="Page L."/>
            <person name="Ramakrishna P."/>
            <person name="Satoh S."/>
            <person name="Sattley W.M."/>
            <person name="Shimada Y."/>
            <person name="Taylor H.L."/>
            <person name="Tomo T."/>
            <person name="Tsuchiya T."/>
            <person name="Wang Z.T."/>
            <person name="Raymond J."/>
            <person name="Mimuro M."/>
            <person name="Blankenship R.E."/>
            <person name="Touchman J.W."/>
        </authorList>
    </citation>
    <scope>NUCLEOTIDE SEQUENCE [LARGE SCALE GENOMIC DNA]</scope>
    <source>
        <strain evidence="12">MBIC 11017</strain>
    </source>
</reference>
<dbReference type="GO" id="GO:0008320">
    <property type="term" value="F:protein transmembrane transporter activity"/>
    <property type="evidence" value="ECO:0007669"/>
    <property type="project" value="UniProtKB-UniRule"/>
</dbReference>
<accession>B0CAC7</accession>
<feature type="region of interest" description="Disordered" evidence="10">
    <location>
        <begin position="1"/>
        <end position="38"/>
    </location>
</feature>
<organism evidence="11 12">
    <name type="scientific">Acaryochloris marina (strain MBIC 11017)</name>
    <dbReference type="NCBI Taxonomy" id="329726"/>
    <lineage>
        <taxon>Bacteria</taxon>
        <taxon>Bacillati</taxon>
        <taxon>Cyanobacteriota</taxon>
        <taxon>Cyanophyceae</taxon>
        <taxon>Acaryochloridales</taxon>
        <taxon>Acaryochloridaceae</taxon>
        <taxon>Acaryochloris</taxon>
    </lineage>
</organism>
<dbReference type="Pfam" id="PF00584">
    <property type="entry name" value="SecE"/>
    <property type="match status" value="1"/>
</dbReference>
<evidence type="ECO:0000256" key="5">
    <source>
        <dbReference type="ARBA" id="ARBA00022927"/>
    </source>
</evidence>
<dbReference type="InterPro" id="IPR038379">
    <property type="entry name" value="SecE_sf"/>
</dbReference>
<sequence>MAATTASAGESSESSSPTPERAAVAATSSNAASSTGFLQGTKEELEKVVWPDRQQLISESIAVFLMVSLSAFIFSFIDNLFRWVSTLVFG</sequence>
<evidence type="ECO:0000256" key="6">
    <source>
        <dbReference type="ARBA" id="ARBA00022989"/>
    </source>
</evidence>
<dbReference type="eggNOG" id="COG0690">
    <property type="taxonomic scope" value="Bacteria"/>
</dbReference>
<proteinExistence type="inferred from homology"/>
<dbReference type="RefSeq" id="WP_012163303.1">
    <property type="nucleotide sequence ID" value="NC_009925.1"/>
</dbReference>
<dbReference type="NCBIfam" id="TIGR00964">
    <property type="entry name" value="secE_bact"/>
    <property type="match status" value="1"/>
</dbReference>